<reference evidence="2 3" key="1">
    <citation type="submission" date="2024-02" db="EMBL/GenBank/DDBJ databases">
        <title>Bacteria isolated from the canopy kelp, Nereocystis luetkeana.</title>
        <authorList>
            <person name="Pfister C.A."/>
            <person name="Younker I.T."/>
            <person name="Light S.H."/>
        </authorList>
    </citation>
    <scope>NUCLEOTIDE SEQUENCE [LARGE SCALE GENOMIC DNA]</scope>
    <source>
        <strain evidence="2 3">TI.1.05</strain>
    </source>
</reference>
<dbReference type="Pfam" id="PF08768">
    <property type="entry name" value="THAP4_heme-bd"/>
    <property type="match status" value="1"/>
</dbReference>
<dbReference type="EMBL" id="JBAKAZ010000030">
    <property type="protein sequence ID" value="MEL0629796.1"/>
    <property type="molecule type" value="Genomic_DNA"/>
</dbReference>
<accession>A0ABU9GR90</accession>
<gene>
    <name evidence="2" type="ORF">V6256_09255</name>
</gene>
<organism evidence="2 3">
    <name type="scientific">Psychromonas aquatilis</name>
    <dbReference type="NCBI Taxonomy" id="2005072"/>
    <lineage>
        <taxon>Bacteria</taxon>
        <taxon>Pseudomonadati</taxon>
        <taxon>Pseudomonadota</taxon>
        <taxon>Gammaproteobacteria</taxon>
        <taxon>Alteromonadales</taxon>
        <taxon>Psychromonadaceae</taxon>
        <taxon>Psychromonas</taxon>
    </lineage>
</organism>
<comment type="caution">
    <text evidence="2">The sequence shown here is derived from an EMBL/GenBank/DDBJ whole genome shotgun (WGS) entry which is preliminary data.</text>
</comment>
<feature type="domain" description="THAP4-like heme-binding" evidence="1">
    <location>
        <begin position="9"/>
        <end position="184"/>
    </location>
</feature>
<evidence type="ECO:0000313" key="2">
    <source>
        <dbReference type="EMBL" id="MEL0629796.1"/>
    </source>
</evidence>
<dbReference type="Gene3D" id="2.40.128.20">
    <property type="match status" value="1"/>
</dbReference>
<dbReference type="InterPro" id="IPR012674">
    <property type="entry name" value="Calycin"/>
</dbReference>
<dbReference type="RefSeq" id="WP_341597929.1">
    <property type="nucleotide sequence ID" value="NZ_JBAKAZ010000030.1"/>
</dbReference>
<sequence length="185" mass="21030">MQDEKIFDYGPLTGLIGTWEGNKGKDLAPEPDGTEINEYHETIIFTPACDLDNAEEEKLSAVHYVQKVQRISTQKVIHQETGYWLWKNGTDQVIHSLTIPRGLCVLAGGTVAEKGKKTVFDVEASSEDKEWFISQTDFLQKKAKTKTYVQKLILDGDTLKYSQTMGLDIYGREFDHTDNNILKRK</sequence>
<proteinExistence type="predicted"/>
<dbReference type="Proteomes" id="UP001369082">
    <property type="component" value="Unassembled WGS sequence"/>
</dbReference>
<evidence type="ECO:0000259" key="1">
    <source>
        <dbReference type="Pfam" id="PF08768"/>
    </source>
</evidence>
<keyword evidence="3" id="KW-1185">Reference proteome</keyword>
<dbReference type="InterPro" id="IPR014878">
    <property type="entry name" value="THAP4-like_heme-bd"/>
</dbReference>
<dbReference type="SUPFAM" id="SSF50814">
    <property type="entry name" value="Lipocalins"/>
    <property type="match status" value="1"/>
</dbReference>
<protein>
    <submittedName>
        <fullName evidence="2">Heme-binding beta-barrel domain-containing protein</fullName>
    </submittedName>
</protein>
<evidence type="ECO:0000313" key="3">
    <source>
        <dbReference type="Proteomes" id="UP001369082"/>
    </source>
</evidence>
<name>A0ABU9GR90_9GAMM</name>